<dbReference type="GeneID" id="98326937"/>
<dbReference type="Proteomes" id="UP000235771">
    <property type="component" value="Unassembled WGS sequence"/>
</dbReference>
<evidence type="ECO:0000256" key="2">
    <source>
        <dbReference type="ARBA" id="ARBA00004496"/>
    </source>
</evidence>
<evidence type="ECO:0000256" key="1">
    <source>
        <dbReference type="ARBA" id="ARBA00003681"/>
    </source>
</evidence>
<dbReference type="CDD" id="cd00367">
    <property type="entry name" value="PTS-HPr_like"/>
    <property type="match status" value="1"/>
</dbReference>
<name>A0A2N6RWP2_9BIFI</name>
<evidence type="ECO:0000256" key="5">
    <source>
        <dbReference type="ARBA" id="ARBA00022683"/>
    </source>
</evidence>
<dbReference type="EMBL" id="PNGV01000002">
    <property type="protein sequence ID" value="PMC42526.1"/>
    <property type="molecule type" value="Genomic_DNA"/>
</dbReference>
<evidence type="ECO:0000256" key="4">
    <source>
        <dbReference type="ARBA" id="ARBA00022490"/>
    </source>
</evidence>
<dbReference type="NCBIfam" id="TIGR01003">
    <property type="entry name" value="PTS_HPr_family"/>
    <property type="match status" value="1"/>
</dbReference>
<dbReference type="Gene3D" id="3.30.1340.10">
    <property type="entry name" value="HPr-like"/>
    <property type="match status" value="1"/>
</dbReference>
<evidence type="ECO:0000259" key="6">
    <source>
        <dbReference type="PROSITE" id="PS51350"/>
    </source>
</evidence>
<dbReference type="PROSITE" id="PS51350">
    <property type="entry name" value="PTS_HPR_DOM"/>
    <property type="match status" value="1"/>
</dbReference>
<gene>
    <name evidence="7" type="ORF">CJ216_05900</name>
</gene>
<dbReference type="InterPro" id="IPR000032">
    <property type="entry name" value="HPr-like"/>
</dbReference>
<dbReference type="GO" id="GO:0005737">
    <property type="term" value="C:cytoplasm"/>
    <property type="evidence" value="ECO:0007669"/>
    <property type="project" value="UniProtKB-SubCell"/>
</dbReference>
<sequence length="88" mass="8948">MSVATRTVTIEDPVGIHARPASEFSQASMASNCTVTIAKGEGTPVSANSILSIMGLGITKGDSITITVDGEDAENVAAKLVEVVTKGE</sequence>
<feature type="domain" description="HPr" evidence="6">
    <location>
        <begin position="3"/>
        <end position="88"/>
    </location>
</feature>
<dbReference type="AlphaFoldDB" id="A0A2N6RWP2"/>
<dbReference type="Pfam" id="PF00381">
    <property type="entry name" value="PTS-HPr"/>
    <property type="match status" value="1"/>
</dbReference>
<keyword evidence="4" id="KW-0963">Cytoplasm</keyword>
<dbReference type="PANTHER" id="PTHR33705:SF2">
    <property type="entry name" value="PHOSPHOCARRIER PROTEIN NPR"/>
    <property type="match status" value="1"/>
</dbReference>
<keyword evidence="8" id="KW-1185">Reference proteome</keyword>
<dbReference type="GO" id="GO:0009401">
    <property type="term" value="P:phosphoenolpyruvate-dependent sugar phosphotransferase system"/>
    <property type="evidence" value="ECO:0007669"/>
    <property type="project" value="UniProtKB-KW"/>
</dbReference>
<dbReference type="PROSITE" id="PS00589">
    <property type="entry name" value="PTS_HPR_SER"/>
    <property type="match status" value="1"/>
</dbReference>
<dbReference type="RefSeq" id="WP_102695234.1">
    <property type="nucleotide sequence ID" value="NZ_JAKNCL010000004.1"/>
</dbReference>
<evidence type="ECO:0000256" key="3">
    <source>
        <dbReference type="ARBA" id="ARBA00020422"/>
    </source>
</evidence>
<dbReference type="InterPro" id="IPR002114">
    <property type="entry name" value="PTS_HPr_Ser_P_site"/>
</dbReference>
<evidence type="ECO:0000313" key="8">
    <source>
        <dbReference type="Proteomes" id="UP000235771"/>
    </source>
</evidence>
<dbReference type="InterPro" id="IPR035895">
    <property type="entry name" value="HPr-like_sf"/>
</dbReference>
<comment type="subcellular location">
    <subcellularLocation>
        <location evidence="2">Cytoplasm</location>
    </subcellularLocation>
</comment>
<proteinExistence type="predicted"/>
<accession>A0A2N6RWP2</accession>
<dbReference type="SUPFAM" id="SSF55594">
    <property type="entry name" value="HPr-like"/>
    <property type="match status" value="1"/>
</dbReference>
<reference evidence="7 8" key="1">
    <citation type="submission" date="2017-09" db="EMBL/GenBank/DDBJ databases">
        <title>Bacterial strain isolated from the female urinary microbiota.</title>
        <authorList>
            <person name="Thomas-White K."/>
            <person name="Kumar N."/>
            <person name="Forster S."/>
            <person name="Putonti C."/>
            <person name="Lawley T."/>
            <person name="Wolfe A.J."/>
        </authorList>
    </citation>
    <scope>NUCLEOTIDE SEQUENCE [LARGE SCALE GENOMIC DNA]</scope>
    <source>
        <strain evidence="7 8">UMB1686</strain>
    </source>
</reference>
<dbReference type="PANTHER" id="PTHR33705">
    <property type="entry name" value="PHOSPHOCARRIER PROTEIN HPR"/>
    <property type="match status" value="1"/>
</dbReference>
<comment type="function">
    <text evidence="1">General (non sugar-specific) component of the phosphoenolpyruvate-dependent sugar phosphotransferase system (sugar PTS). This major carbohydrate active-transport system catalyzes the phosphorylation of incoming sugar substrates concomitantly with their translocation across the cell membrane. The phosphoryl group from phosphoenolpyruvate (PEP) is transferred to the phosphoryl carrier protein HPr by enzyme I. Phospho-HPr then transfers it to the PTS EIIA domain.</text>
</comment>
<keyword evidence="5" id="KW-0598">Phosphotransferase system</keyword>
<dbReference type="InterPro" id="IPR001020">
    <property type="entry name" value="PTS_HPr_His_P_site"/>
</dbReference>
<dbReference type="PROSITE" id="PS00369">
    <property type="entry name" value="PTS_HPR_HIS"/>
    <property type="match status" value="1"/>
</dbReference>
<protein>
    <recommendedName>
        <fullName evidence="3">Phosphocarrier protein HPr</fullName>
    </recommendedName>
</protein>
<comment type="caution">
    <text evidence="7">The sequence shown here is derived from an EMBL/GenBank/DDBJ whole genome shotgun (WGS) entry which is preliminary data.</text>
</comment>
<evidence type="ECO:0000313" key="7">
    <source>
        <dbReference type="EMBL" id="PMC42526.1"/>
    </source>
</evidence>
<organism evidence="7 8">
    <name type="scientific">Gardnerella greenwoodii</name>
    <dbReference type="NCBI Taxonomy" id="2914925"/>
    <lineage>
        <taxon>Bacteria</taxon>
        <taxon>Bacillati</taxon>
        <taxon>Actinomycetota</taxon>
        <taxon>Actinomycetes</taxon>
        <taxon>Bifidobacteriales</taxon>
        <taxon>Bifidobacteriaceae</taxon>
        <taxon>Gardnerella</taxon>
    </lineage>
</organism>
<dbReference type="InterPro" id="IPR050399">
    <property type="entry name" value="HPr"/>
</dbReference>
<dbReference type="PRINTS" id="PR00107">
    <property type="entry name" value="PHOSPHOCPHPR"/>
</dbReference>